<evidence type="ECO:0000313" key="6">
    <source>
        <dbReference type="Proteomes" id="UP000094609"/>
    </source>
</evidence>
<dbReference type="InterPro" id="IPR003697">
    <property type="entry name" value="Maf-like"/>
</dbReference>
<dbReference type="NCBIfam" id="TIGR00172">
    <property type="entry name" value="maf"/>
    <property type="match status" value="1"/>
</dbReference>
<dbReference type="EMBL" id="CP017111">
    <property type="protein sequence ID" value="AOO65820.1"/>
    <property type="molecule type" value="Genomic_DNA"/>
</dbReference>
<dbReference type="PANTHER" id="PTHR43213">
    <property type="entry name" value="BIFUNCTIONAL DTTP/UTP PYROPHOSPHATASE/METHYLTRANSFERASE PROTEIN-RELATED"/>
    <property type="match status" value="1"/>
</dbReference>
<organism evidence="5 6">
    <name type="scientific">Sulfurospirillum halorespirans DSM 13726</name>
    <dbReference type="NCBI Taxonomy" id="1193502"/>
    <lineage>
        <taxon>Bacteria</taxon>
        <taxon>Pseudomonadati</taxon>
        <taxon>Campylobacterota</taxon>
        <taxon>Epsilonproteobacteria</taxon>
        <taxon>Campylobacterales</taxon>
        <taxon>Sulfurospirillaceae</taxon>
        <taxon>Sulfurospirillum</taxon>
    </lineage>
</organism>
<comment type="similarity">
    <text evidence="4">Belongs to the Maf family.</text>
</comment>
<keyword evidence="6" id="KW-1185">Reference proteome</keyword>
<dbReference type="Proteomes" id="UP000094609">
    <property type="component" value="Chromosome"/>
</dbReference>
<reference evidence="6" key="1">
    <citation type="submission" date="2016-08" db="EMBL/GenBank/DDBJ databases">
        <title>Complete genome sequence of the organohalide-respiring Epsilonproteobacterium Sulfurospirillum halorespirans.</title>
        <authorList>
            <person name="Goris T."/>
            <person name="Zimmermann J."/>
            <person name="Schenz B."/>
            <person name="Lemos M."/>
            <person name="Hackermueller J."/>
            <person name="Diekert G."/>
        </authorList>
    </citation>
    <scope>NUCLEOTIDE SEQUENCE [LARGE SCALE GENOMIC DNA]</scope>
    <source>
        <strain>DSM 13726</strain>
        <strain evidence="6">PCE-M2</strain>
    </source>
</reference>
<keyword evidence="2 4" id="KW-0378">Hydrolase</keyword>
<evidence type="ECO:0000256" key="2">
    <source>
        <dbReference type="ARBA" id="ARBA00022801"/>
    </source>
</evidence>
<name>A0A1D7TLH8_9BACT</name>
<dbReference type="KEGG" id="shal:SHALO_2049"/>
<evidence type="ECO:0000313" key="5">
    <source>
        <dbReference type="EMBL" id="AOO65820.1"/>
    </source>
</evidence>
<dbReference type="SUPFAM" id="SSF52972">
    <property type="entry name" value="ITPase-like"/>
    <property type="match status" value="1"/>
</dbReference>
<dbReference type="PIRSF" id="PIRSF006305">
    <property type="entry name" value="Maf"/>
    <property type="match status" value="1"/>
</dbReference>
<evidence type="ECO:0000256" key="1">
    <source>
        <dbReference type="ARBA" id="ARBA00001968"/>
    </source>
</evidence>
<dbReference type="PATRIC" id="fig|1193502.14.peg.2082"/>
<dbReference type="GO" id="GO:0009117">
    <property type="term" value="P:nucleotide metabolic process"/>
    <property type="evidence" value="ECO:0007669"/>
    <property type="project" value="UniProtKB-KW"/>
</dbReference>
<comment type="caution">
    <text evidence="4">Lacks conserved residue(s) required for the propagation of feature annotation.</text>
</comment>
<comment type="function">
    <text evidence="4">Nucleoside triphosphate pyrophosphatase. May have a dual role in cell division arrest and in preventing the incorporation of modified nucleotides into cellular nucleic acids.</text>
</comment>
<dbReference type="Gene3D" id="3.90.950.10">
    <property type="match status" value="1"/>
</dbReference>
<dbReference type="GO" id="GO:0005737">
    <property type="term" value="C:cytoplasm"/>
    <property type="evidence" value="ECO:0007669"/>
    <property type="project" value="UniProtKB-SubCell"/>
</dbReference>
<gene>
    <name evidence="5" type="ORF">SHALO_2049</name>
</gene>
<dbReference type="Pfam" id="PF02545">
    <property type="entry name" value="Maf"/>
    <property type="match status" value="1"/>
</dbReference>
<protein>
    <recommendedName>
        <fullName evidence="4">Nucleoside triphosphate pyrophosphatase</fullName>
        <ecNumber evidence="4">3.6.1.9</ecNumber>
    </recommendedName>
    <alternativeName>
        <fullName evidence="4">Nucleotide pyrophosphatase</fullName>
        <shortName evidence="4">Nucleotide PPase</shortName>
    </alternativeName>
</protein>
<comment type="subcellular location">
    <subcellularLocation>
        <location evidence="4">Cytoplasm</location>
    </subcellularLocation>
</comment>
<comment type="cofactor">
    <cofactor evidence="1 4">
        <name>a divalent metal cation</name>
        <dbReference type="ChEBI" id="CHEBI:60240"/>
    </cofactor>
</comment>
<feature type="active site" description="Proton acceptor" evidence="4">
    <location>
        <position position="70"/>
    </location>
</feature>
<dbReference type="NCBIfam" id="NF003141">
    <property type="entry name" value="PRK04056.1"/>
    <property type="match status" value="1"/>
</dbReference>
<dbReference type="AlphaFoldDB" id="A0A1D7TLH8"/>
<evidence type="ECO:0000256" key="3">
    <source>
        <dbReference type="ARBA" id="ARBA00023080"/>
    </source>
</evidence>
<dbReference type="HAMAP" id="MF_00528">
    <property type="entry name" value="Maf"/>
    <property type="match status" value="1"/>
</dbReference>
<dbReference type="EC" id="3.6.1.9" evidence="4"/>
<dbReference type="RefSeq" id="WP_069478454.1">
    <property type="nucleotide sequence ID" value="NZ_CP017111.1"/>
</dbReference>
<sequence>MQTIVLGSSSITRAELLTKFGVPFIQRDAGFDEESLRIADPAHFVYHATKGKMQSYLEQYDLEMPVLCADTVVTANGQILRKAKDKTDAKRILEAQSGNTVSILSCMIYKSKTIELIDLSTTDYLFLPFEPKALQDYLESDEWKGKAGACMVEGFCKSYIKEVVGLESTAMGLSVEKLLPFLPQ</sequence>
<keyword evidence="3 4" id="KW-0546">Nucleotide metabolism</keyword>
<dbReference type="InterPro" id="IPR029001">
    <property type="entry name" value="ITPase-like_fam"/>
</dbReference>
<dbReference type="PANTHER" id="PTHR43213:SF5">
    <property type="entry name" value="BIFUNCTIONAL DTTP_UTP PYROPHOSPHATASE_METHYLTRANSFERASE PROTEIN-RELATED"/>
    <property type="match status" value="1"/>
</dbReference>
<keyword evidence="4" id="KW-0963">Cytoplasm</keyword>
<comment type="catalytic activity">
    <reaction evidence="4">
        <text>a ribonucleoside 5'-triphosphate + H2O = a ribonucleoside 5'-phosphate + diphosphate + H(+)</text>
        <dbReference type="Rhea" id="RHEA:23996"/>
        <dbReference type="ChEBI" id="CHEBI:15377"/>
        <dbReference type="ChEBI" id="CHEBI:15378"/>
        <dbReference type="ChEBI" id="CHEBI:33019"/>
        <dbReference type="ChEBI" id="CHEBI:58043"/>
        <dbReference type="ChEBI" id="CHEBI:61557"/>
        <dbReference type="EC" id="3.6.1.9"/>
    </reaction>
</comment>
<proteinExistence type="inferred from homology"/>
<evidence type="ECO:0000256" key="4">
    <source>
        <dbReference type="HAMAP-Rule" id="MF_00528"/>
    </source>
</evidence>
<dbReference type="GO" id="GO:0047429">
    <property type="term" value="F:nucleoside triphosphate diphosphatase activity"/>
    <property type="evidence" value="ECO:0007669"/>
    <property type="project" value="UniProtKB-EC"/>
</dbReference>
<comment type="catalytic activity">
    <reaction evidence="4">
        <text>a 2'-deoxyribonucleoside 5'-triphosphate + H2O = a 2'-deoxyribonucleoside 5'-phosphate + diphosphate + H(+)</text>
        <dbReference type="Rhea" id="RHEA:44644"/>
        <dbReference type="ChEBI" id="CHEBI:15377"/>
        <dbReference type="ChEBI" id="CHEBI:15378"/>
        <dbReference type="ChEBI" id="CHEBI:33019"/>
        <dbReference type="ChEBI" id="CHEBI:61560"/>
        <dbReference type="ChEBI" id="CHEBI:65317"/>
        <dbReference type="EC" id="3.6.1.9"/>
    </reaction>
</comment>
<accession>A0A1D7TLH8</accession>
<dbReference type="STRING" id="1193502.SHALO_2049"/>